<proteinExistence type="predicted"/>
<dbReference type="SMART" id="SM00028">
    <property type="entry name" value="TPR"/>
    <property type="match status" value="2"/>
</dbReference>
<dbReference type="KEGG" id="cpau:EHF44_27770"/>
<dbReference type="EMBL" id="CP033971">
    <property type="protein sequence ID" value="AZG17253.1"/>
    <property type="molecule type" value="Genomic_DNA"/>
</dbReference>
<evidence type="ECO:0000313" key="4">
    <source>
        <dbReference type="Proteomes" id="UP000270411"/>
    </source>
</evidence>
<geneLocation type="plasmid" evidence="3">
    <name>unnamed2</name>
</geneLocation>
<evidence type="ECO:0000256" key="1">
    <source>
        <dbReference type="PROSITE-ProRule" id="PRU00339"/>
    </source>
</evidence>
<reference evidence="4" key="1">
    <citation type="submission" date="2018-11" db="EMBL/GenBank/DDBJ databases">
        <title>FDA dAtabase for Regulatory Grade micrObial Sequences (FDA-ARGOS): Supporting development and validation of Infectious Disease Dx tests.</title>
        <authorList>
            <person name="Goldberg B."/>
            <person name="Campos J."/>
            <person name="Tallon L."/>
            <person name="Sadzewicz L."/>
            <person name="Zhao X."/>
            <person name="Vavikolanu K."/>
            <person name="Mehta A."/>
            <person name="Aluvathingal J."/>
            <person name="Nadendla S."/>
            <person name="Geyer C."/>
            <person name="Nandy P."/>
            <person name="Yan Y."/>
            <person name="Sichtig H."/>
        </authorList>
    </citation>
    <scope>NUCLEOTIDE SEQUENCE [LARGE SCALE GENOMIC DNA]</scope>
    <source>
        <strain evidence="4">FDAARGOS_614</strain>
        <plasmid evidence="4">unnamed2</plasmid>
    </source>
</reference>
<feature type="domain" description="PIN" evidence="2">
    <location>
        <begin position="985"/>
        <end position="1121"/>
    </location>
</feature>
<dbReference type="Gene3D" id="1.25.40.10">
    <property type="entry name" value="Tetratricopeptide repeat domain"/>
    <property type="match status" value="1"/>
</dbReference>
<feature type="repeat" description="TPR" evidence="1">
    <location>
        <begin position="236"/>
        <end position="269"/>
    </location>
</feature>
<accession>A0A3G8H9V6</accession>
<protein>
    <submittedName>
        <fullName evidence="3">Tetratricopeptide repeat protein</fullName>
    </submittedName>
</protein>
<name>A0A3G8H9V6_9BURK</name>
<keyword evidence="1" id="KW-0802">TPR repeat</keyword>
<dbReference type="RefSeq" id="WP_124686982.1">
    <property type="nucleotide sequence ID" value="NZ_CP033971.1"/>
</dbReference>
<dbReference type="InterPro" id="IPR019734">
    <property type="entry name" value="TPR_rpt"/>
</dbReference>
<dbReference type="InterPro" id="IPR011990">
    <property type="entry name" value="TPR-like_helical_dom_sf"/>
</dbReference>
<dbReference type="SUPFAM" id="SSF48452">
    <property type="entry name" value="TPR-like"/>
    <property type="match status" value="2"/>
</dbReference>
<keyword evidence="3" id="KW-0614">Plasmid</keyword>
<evidence type="ECO:0000259" key="2">
    <source>
        <dbReference type="Pfam" id="PF20698"/>
    </source>
</evidence>
<dbReference type="Pfam" id="PF20698">
    <property type="entry name" value="PIN-TPR-GreABC"/>
    <property type="match status" value="1"/>
</dbReference>
<evidence type="ECO:0000313" key="3">
    <source>
        <dbReference type="EMBL" id="AZG17253.1"/>
    </source>
</evidence>
<dbReference type="OrthoDB" id="8912424at2"/>
<dbReference type="PROSITE" id="PS50005">
    <property type="entry name" value="TPR"/>
    <property type="match status" value="1"/>
</dbReference>
<dbReference type="Proteomes" id="UP000270411">
    <property type="component" value="Plasmid unnamed2"/>
</dbReference>
<sequence length="1344" mass="147844">MLSYSTGLVYPSTHQDFEDLCHQVYRVVYRDMTASKNGRSGQKQHGVDIFFTSDGQRYGVQCKHKSFGKLTKPIIDAEIGLAEKGPVAIDHLIIATTARNDAKLLAYALELSDRRKAEGKFAVALAFWETIESLVRGHPELQSQLAPHQPGGAFYETSRKLDALLQQVGVTHSWTAGAGAGAQLISAPRTDSLNKLVDGQLEAIKRLIEDGRVRDALESIKGLAASIDDFDVYQKCRWYTQRGHCYWLTGHLELAAQDFEQAFALTPEDDKAVANRIRGLLLTDRVPEAWEIARKAKDQFPGSRSIFIIWAQLSVQVRHPVSWRKDVPPEFKNDADVLYTFGWLAILQDKPNDGLKFVERALKGGRASFEVLSLRLIALVQTALVSGALASVGVVDKKVLDGLRAALEPFREHDTLWARQDSVTTPQTVVAMGYAMLMLDEQQAAAEMLVKAVARFPEDDELLRVSIDALLRSEQRDSAYEFGTAHLDALAIDGKLVVAEMAANRGDEAILERVATLLASLNDVKESSEAQELLTVYRWLCQVNLGKKTEVMPRLSERWTDSTHSFTARTIAVRVAHQLGCVWATRSLERLVDAVSDGAHTAQRFMVAQLCAMFGQHESVIRLLERCLPQGYVSEPHKTLFEAYVRTNARKKALLMLRAMPQHAMDDPNVRSLAVELAQAADDWQELSRLSERQLLEHADRSEAWVFRFNVLWRQGKRDEARALLSSDIRLTVGGNPTSIGQLSQIEISNGQAERGLKRLYRQYRLDAHSEQSASAFLTRLIGLPAGSLPESPVEITGGTAVTLKDADGVERSVIFDPFGIDDLPLLQPFGIPSGQPFALLLGKRVGDTVSIRDTFGGSKQYEVVRLDSCYRALGALAGDVIAKSFTGSSSIVSVPITMGADGIPDMSKILSMLRRRNERAKSVFSVYGEGPIPLGAIAKAMGTSVAVMTSDWPLFAPPLYVCSGRQDEEIGALRSLSQWDGPVVVDLPALNELLSTGAEASLSFFKEVIISSSAVSTLKSLIETASNPQEMGQLQEVDGEISMIEYNESFRAARLGYLRRVEAFIESTCTVVPAWGIENVPSELMKLAEFLDQESYDAMLVCLEHGGLLLTLDGRLREAASVLGNIPGVWPQAVGHYAVDRAILPIDAYHMLVFASLAKRRSHVGINSQNIVWLLRQSEALRRASMKDLLGYLADTRVDLLSVFGVVMESIKAVTIGGGTVGAMATMVRRLFAPLFSRPDADSDGMAAVLCLELTHFVKGLIGTRSGHPFAHEQGKSKRALWIKAIDVAVKAAQKDGKQLQIPTIISNEVDVVPVFGTVGPMYLSANFARTFQDLIHESELKV</sequence>
<organism evidence="3 4">
    <name type="scientific">Cupriavidus pauculus</name>
    <dbReference type="NCBI Taxonomy" id="82633"/>
    <lineage>
        <taxon>Bacteria</taxon>
        <taxon>Pseudomonadati</taxon>
        <taxon>Pseudomonadota</taxon>
        <taxon>Betaproteobacteria</taxon>
        <taxon>Burkholderiales</taxon>
        <taxon>Burkholderiaceae</taxon>
        <taxon>Cupriavidus</taxon>
    </lineage>
</organism>
<gene>
    <name evidence="3" type="ORF">EHF44_27770</name>
</gene>
<dbReference type="InterPro" id="IPR048987">
    <property type="entry name" value="PIN-TPR-GreABC"/>
</dbReference>